<evidence type="ECO:0000313" key="3">
    <source>
        <dbReference type="Proteomes" id="UP000252519"/>
    </source>
</evidence>
<dbReference type="Proteomes" id="UP000252519">
    <property type="component" value="Unassembled WGS sequence"/>
</dbReference>
<comment type="caution">
    <text evidence="2">The sequence shown here is derived from an EMBL/GenBank/DDBJ whole genome shotgun (WGS) entry which is preliminary data.</text>
</comment>
<sequence length="90" mass="10208">MRRSEVPILVILLVAIFCLLSLHNYPSSQSAQIMNEGPDPRVKGQFKEWKECLQRNITLYQMDPKGTITEEAVGEPQYSIVITAIPAEDF</sequence>
<feature type="signal peptide" evidence="1">
    <location>
        <begin position="1"/>
        <end position="30"/>
    </location>
</feature>
<gene>
    <name evidence="2" type="ORF">ANCCAN_02055</name>
</gene>
<dbReference type="EMBL" id="JOJR01000011">
    <property type="protein sequence ID" value="RCN51696.1"/>
    <property type="molecule type" value="Genomic_DNA"/>
</dbReference>
<reference evidence="2 3" key="1">
    <citation type="submission" date="2014-10" db="EMBL/GenBank/DDBJ databases">
        <title>Draft genome of the hookworm Ancylostoma caninum.</title>
        <authorList>
            <person name="Mitreva M."/>
        </authorList>
    </citation>
    <scope>NUCLEOTIDE SEQUENCE [LARGE SCALE GENOMIC DNA]</scope>
    <source>
        <strain evidence="2 3">Baltimore</strain>
    </source>
</reference>
<keyword evidence="3" id="KW-1185">Reference proteome</keyword>
<protein>
    <submittedName>
        <fullName evidence="2">Uncharacterized protein</fullName>
    </submittedName>
</protein>
<dbReference type="AlphaFoldDB" id="A0A368H525"/>
<evidence type="ECO:0000256" key="1">
    <source>
        <dbReference type="SAM" id="SignalP"/>
    </source>
</evidence>
<proteinExistence type="predicted"/>
<name>A0A368H525_ANCCA</name>
<feature type="chain" id="PRO_5016926977" evidence="1">
    <location>
        <begin position="31"/>
        <end position="90"/>
    </location>
</feature>
<organism evidence="2 3">
    <name type="scientific">Ancylostoma caninum</name>
    <name type="common">Dog hookworm</name>
    <dbReference type="NCBI Taxonomy" id="29170"/>
    <lineage>
        <taxon>Eukaryota</taxon>
        <taxon>Metazoa</taxon>
        <taxon>Ecdysozoa</taxon>
        <taxon>Nematoda</taxon>
        <taxon>Chromadorea</taxon>
        <taxon>Rhabditida</taxon>
        <taxon>Rhabditina</taxon>
        <taxon>Rhabditomorpha</taxon>
        <taxon>Strongyloidea</taxon>
        <taxon>Ancylostomatidae</taxon>
        <taxon>Ancylostomatinae</taxon>
        <taxon>Ancylostoma</taxon>
    </lineage>
</organism>
<keyword evidence="1" id="KW-0732">Signal</keyword>
<dbReference type="STRING" id="29170.A0A368H525"/>
<evidence type="ECO:0000313" key="2">
    <source>
        <dbReference type="EMBL" id="RCN51696.1"/>
    </source>
</evidence>
<dbReference type="OrthoDB" id="5861189at2759"/>
<accession>A0A368H525</accession>